<feature type="compositionally biased region" description="Polar residues" evidence="7">
    <location>
        <begin position="28"/>
        <end position="71"/>
    </location>
</feature>
<protein>
    <recommendedName>
        <fullName evidence="6">Serine/threonine-protein phosphatase</fullName>
        <ecNumber evidence="6">3.1.3.16</ecNumber>
    </recommendedName>
</protein>
<name>A0ABQ8XWZ4_9EUKA</name>
<dbReference type="Pfam" id="PF00149">
    <property type="entry name" value="Metallophos"/>
    <property type="match status" value="1"/>
</dbReference>
<sequence>MSVNRLLNMYEKKNSQTKTQTKKVSTSPRYNHTSQQTRSGNNQNRSSENRVSTNKSQSQPKRSNYAQNNNRFKGVNQTNQQNQRNQQFNKPKQQQPNQKKQFQKPKQQQQQQQKTKQNNNRFQGVNQSNQQNQRNQQFNKPNSRYQPNQRTQTNKTQQNKTKKQNNKVRKSISSETGSGSLENIIKQITSLGNLNQYNLNNQKMEKILFLKTLASPETNPFEIVQLDYFVIEKDYKGPKVKNKRFDMEFFQSMLIDFQEGKMIHKRYIHMILFKFYEIILKTKNVTYIDLSNDQEITVVGDLHGQFMDLFQILEFTGMPGPNNQYLFNGDLIDRGLHSLEVVLTVFLMKILFPQYVHINRGNHESLLLNLTYGFYEEVSQKIGGSAFPLFTEIFIWLPLATVINHKIFVVHGGLCGKYGVTIKDIEAIDRTMQPVQDPKKSETDLLSCLLWSDPGEFETGFVPNPRACSVMFGVDVTKDFLQNNNLELIVRSHEAVEDGYEFMHENLILTIFSAANYRGDEENFGAVVKFNSNSEISFHQFESEEIW</sequence>
<dbReference type="PANTHER" id="PTHR45668">
    <property type="entry name" value="SERINE/THREONINE-PROTEIN PHOSPHATASE 5-RELATED"/>
    <property type="match status" value="1"/>
</dbReference>
<evidence type="ECO:0000256" key="3">
    <source>
        <dbReference type="ARBA" id="ARBA00022737"/>
    </source>
</evidence>
<dbReference type="SMART" id="SM00156">
    <property type="entry name" value="PP2Ac"/>
    <property type="match status" value="1"/>
</dbReference>
<feature type="region of interest" description="Disordered" evidence="7">
    <location>
        <begin position="1"/>
        <end position="175"/>
    </location>
</feature>
<dbReference type="InterPro" id="IPR004843">
    <property type="entry name" value="Calcineurin-like_PHP"/>
</dbReference>
<evidence type="ECO:0000256" key="6">
    <source>
        <dbReference type="RuleBase" id="RU004273"/>
    </source>
</evidence>
<feature type="domain" description="Serine/threonine specific protein phosphatases" evidence="8">
    <location>
        <begin position="359"/>
        <end position="364"/>
    </location>
</feature>
<feature type="compositionally biased region" description="Low complexity" evidence="7">
    <location>
        <begin position="76"/>
        <end position="159"/>
    </location>
</feature>
<keyword evidence="10" id="KW-1185">Reference proteome</keyword>
<dbReference type="PROSITE" id="PS00125">
    <property type="entry name" value="SER_THR_PHOSPHATASE"/>
    <property type="match status" value="1"/>
</dbReference>
<reference evidence="9" key="1">
    <citation type="submission" date="2022-08" db="EMBL/GenBank/DDBJ databases">
        <title>Novel sulfate-reducing endosymbionts in the free-living metamonad Anaeramoeba.</title>
        <authorList>
            <person name="Jerlstrom-Hultqvist J."/>
            <person name="Cepicka I."/>
            <person name="Gallot-Lavallee L."/>
            <person name="Salas-Leiva D."/>
            <person name="Curtis B.A."/>
            <person name="Zahonova K."/>
            <person name="Pipaliya S."/>
            <person name="Dacks J."/>
            <person name="Roger A.J."/>
        </authorList>
    </citation>
    <scope>NUCLEOTIDE SEQUENCE</scope>
    <source>
        <strain evidence="9">Schooner1</strain>
    </source>
</reference>
<dbReference type="InterPro" id="IPR013235">
    <property type="entry name" value="PPP_dom"/>
</dbReference>
<feature type="compositionally biased region" description="Low complexity" evidence="7">
    <location>
        <begin position="16"/>
        <end position="27"/>
    </location>
</feature>
<evidence type="ECO:0000256" key="1">
    <source>
        <dbReference type="ARBA" id="ARBA00001936"/>
    </source>
</evidence>
<comment type="similarity">
    <text evidence="6">Belongs to the PPP phosphatase family.</text>
</comment>
<dbReference type="SUPFAM" id="SSF56300">
    <property type="entry name" value="Metallo-dependent phosphatases"/>
    <property type="match status" value="1"/>
</dbReference>
<dbReference type="EC" id="3.1.3.16" evidence="6"/>
<keyword evidence="2" id="KW-0479">Metal-binding</keyword>
<gene>
    <name evidence="9" type="ORF">M0813_03483</name>
</gene>
<dbReference type="Pfam" id="PF08321">
    <property type="entry name" value="PPP5"/>
    <property type="match status" value="1"/>
</dbReference>
<evidence type="ECO:0000256" key="4">
    <source>
        <dbReference type="ARBA" id="ARBA00022801"/>
    </source>
</evidence>
<dbReference type="InterPro" id="IPR006186">
    <property type="entry name" value="Ser/Thr-sp_prot-phosphatase"/>
</dbReference>
<organism evidence="9 10">
    <name type="scientific">Anaeramoeba flamelloides</name>
    <dbReference type="NCBI Taxonomy" id="1746091"/>
    <lineage>
        <taxon>Eukaryota</taxon>
        <taxon>Metamonada</taxon>
        <taxon>Anaeramoebidae</taxon>
        <taxon>Anaeramoeba</taxon>
    </lineage>
</organism>
<comment type="catalytic activity">
    <reaction evidence="6">
        <text>O-phospho-L-threonyl-[protein] + H2O = L-threonyl-[protein] + phosphate</text>
        <dbReference type="Rhea" id="RHEA:47004"/>
        <dbReference type="Rhea" id="RHEA-COMP:11060"/>
        <dbReference type="Rhea" id="RHEA-COMP:11605"/>
        <dbReference type="ChEBI" id="CHEBI:15377"/>
        <dbReference type="ChEBI" id="CHEBI:30013"/>
        <dbReference type="ChEBI" id="CHEBI:43474"/>
        <dbReference type="ChEBI" id="CHEBI:61977"/>
        <dbReference type="EC" id="3.1.3.16"/>
    </reaction>
</comment>
<dbReference type="InterPro" id="IPR051134">
    <property type="entry name" value="PPP_phosphatase"/>
</dbReference>
<feature type="compositionally biased region" description="Basic residues" evidence="7">
    <location>
        <begin position="160"/>
        <end position="170"/>
    </location>
</feature>
<evidence type="ECO:0000259" key="8">
    <source>
        <dbReference type="PROSITE" id="PS00125"/>
    </source>
</evidence>
<evidence type="ECO:0000256" key="2">
    <source>
        <dbReference type="ARBA" id="ARBA00022723"/>
    </source>
</evidence>
<evidence type="ECO:0000256" key="5">
    <source>
        <dbReference type="ARBA" id="ARBA00023211"/>
    </source>
</evidence>
<evidence type="ECO:0000256" key="7">
    <source>
        <dbReference type="SAM" id="MobiDB-lite"/>
    </source>
</evidence>
<proteinExistence type="inferred from homology"/>
<keyword evidence="4 6" id="KW-0378">Hydrolase</keyword>
<dbReference type="Proteomes" id="UP001150062">
    <property type="component" value="Unassembled WGS sequence"/>
</dbReference>
<dbReference type="PRINTS" id="PR00114">
    <property type="entry name" value="STPHPHTASE"/>
</dbReference>
<comment type="cofactor">
    <cofactor evidence="1">
        <name>Mn(2+)</name>
        <dbReference type="ChEBI" id="CHEBI:29035"/>
    </cofactor>
</comment>
<comment type="caution">
    <text evidence="9">The sequence shown here is derived from an EMBL/GenBank/DDBJ whole genome shotgun (WGS) entry which is preliminary data.</text>
</comment>
<dbReference type="PANTHER" id="PTHR45668:SF3">
    <property type="entry name" value="SERINE_THREONINE-PROTEIN PHOSPHATASE RDGC"/>
    <property type="match status" value="1"/>
</dbReference>
<dbReference type="InterPro" id="IPR029052">
    <property type="entry name" value="Metallo-depent_PP-like"/>
</dbReference>
<evidence type="ECO:0000313" key="10">
    <source>
        <dbReference type="Proteomes" id="UP001150062"/>
    </source>
</evidence>
<dbReference type="EMBL" id="JAOAOG010000240">
    <property type="protein sequence ID" value="KAJ6237076.1"/>
    <property type="molecule type" value="Genomic_DNA"/>
</dbReference>
<evidence type="ECO:0000313" key="9">
    <source>
        <dbReference type="EMBL" id="KAJ6237076.1"/>
    </source>
</evidence>
<keyword evidence="3" id="KW-0677">Repeat</keyword>
<dbReference type="Gene3D" id="3.60.21.10">
    <property type="match status" value="1"/>
</dbReference>
<keyword evidence="5" id="KW-0464">Manganese</keyword>
<accession>A0ABQ8XWZ4</accession>